<keyword evidence="3" id="KW-1185">Reference proteome</keyword>
<accession>A0ABN9PLQ1</accession>
<evidence type="ECO:0000259" key="1">
    <source>
        <dbReference type="Pfam" id="PF00498"/>
    </source>
</evidence>
<protein>
    <recommendedName>
        <fullName evidence="1">FHA domain-containing protein</fullName>
    </recommendedName>
</protein>
<dbReference type="CDD" id="cd00060">
    <property type="entry name" value="FHA"/>
    <property type="match status" value="1"/>
</dbReference>
<dbReference type="Proteomes" id="UP001189429">
    <property type="component" value="Unassembled WGS sequence"/>
</dbReference>
<dbReference type="InterPro" id="IPR008984">
    <property type="entry name" value="SMAD_FHA_dom_sf"/>
</dbReference>
<proteinExistence type="predicted"/>
<dbReference type="InterPro" id="IPR000253">
    <property type="entry name" value="FHA_dom"/>
</dbReference>
<dbReference type="Gene3D" id="2.60.200.20">
    <property type="match status" value="1"/>
</dbReference>
<dbReference type="Pfam" id="PF00498">
    <property type="entry name" value="FHA"/>
    <property type="match status" value="1"/>
</dbReference>
<feature type="domain" description="FHA" evidence="1">
    <location>
        <begin position="2"/>
        <end position="30"/>
    </location>
</feature>
<reference evidence="2" key="1">
    <citation type="submission" date="2023-10" db="EMBL/GenBank/DDBJ databases">
        <authorList>
            <person name="Chen Y."/>
            <person name="Shah S."/>
            <person name="Dougan E. K."/>
            <person name="Thang M."/>
            <person name="Chan C."/>
        </authorList>
    </citation>
    <scope>NUCLEOTIDE SEQUENCE [LARGE SCALE GENOMIC DNA]</scope>
</reference>
<organism evidence="2 3">
    <name type="scientific">Prorocentrum cordatum</name>
    <dbReference type="NCBI Taxonomy" id="2364126"/>
    <lineage>
        <taxon>Eukaryota</taxon>
        <taxon>Sar</taxon>
        <taxon>Alveolata</taxon>
        <taxon>Dinophyceae</taxon>
        <taxon>Prorocentrales</taxon>
        <taxon>Prorocentraceae</taxon>
        <taxon>Prorocentrum</taxon>
    </lineage>
</organism>
<evidence type="ECO:0000313" key="3">
    <source>
        <dbReference type="Proteomes" id="UP001189429"/>
    </source>
</evidence>
<name>A0ABN9PLQ1_9DINO</name>
<comment type="caution">
    <text evidence="2">The sequence shown here is derived from an EMBL/GenBank/DDBJ whole genome shotgun (WGS) entry which is preliminary data.</text>
</comment>
<sequence>AGVSRYHCEICCLGTEFAVRDLGSTTGTYFYLRPHGHFHMFPGLMVKLGETEMQVLSQEPPGSDAPDLVVLFCEGPLAGHKVHVPSTGITIGRRHNNNLVLIEAVSVITLLTSQYCQHRKTLSWMLFA</sequence>
<feature type="non-terminal residue" evidence="2">
    <location>
        <position position="1"/>
    </location>
</feature>
<dbReference type="SUPFAM" id="SSF49879">
    <property type="entry name" value="SMAD/FHA domain"/>
    <property type="match status" value="1"/>
</dbReference>
<gene>
    <name evidence="2" type="ORF">PCOR1329_LOCUS3147</name>
</gene>
<evidence type="ECO:0000313" key="2">
    <source>
        <dbReference type="EMBL" id="CAK0792618.1"/>
    </source>
</evidence>
<dbReference type="EMBL" id="CAUYUJ010000800">
    <property type="protein sequence ID" value="CAK0792618.1"/>
    <property type="molecule type" value="Genomic_DNA"/>
</dbReference>